<dbReference type="EMBL" id="CP074694">
    <property type="protein sequence ID" value="QVL30172.1"/>
    <property type="molecule type" value="Genomic_DNA"/>
</dbReference>
<dbReference type="KEGG" id="tsph:KIH39_15055"/>
<evidence type="ECO:0000313" key="2">
    <source>
        <dbReference type="Proteomes" id="UP000676194"/>
    </source>
</evidence>
<dbReference type="Proteomes" id="UP000676194">
    <property type="component" value="Chromosome"/>
</dbReference>
<organism evidence="1 2">
    <name type="scientific">Telmatocola sphagniphila</name>
    <dbReference type="NCBI Taxonomy" id="1123043"/>
    <lineage>
        <taxon>Bacteria</taxon>
        <taxon>Pseudomonadati</taxon>
        <taxon>Planctomycetota</taxon>
        <taxon>Planctomycetia</taxon>
        <taxon>Gemmatales</taxon>
        <taxon>Gemmataceae</taxon>
    </lineage>
</organism>
<dbReference type="AlphaFoldDB" id="A0A8E6ETN3"/>
<reference evidence="1" key="1">
    <citation type="submission" date="2021-05" db="EMBL/GenBank/DDBJ databases">
        <title>Complete genome sequence of the cellulolytic planctomycete Telmatocola sphagniphila SP2T and characterization of the first cellulase from planctomycetes.</title>
        <authorList>
            <person name="Rakitin A.L."/>
            <person name="Beletsky A.V."/>
            <person name="Naumoff D.G."/>
            <person name="Kulichevskaya I.S."/>
            <person name="Mardanov A.V."/>
            <person name="Ravin N.V."/>
            <person name="Dedysh S.N."/>
        </authorList>
    </citation>
    <scope>NUCLEOTIDE SEQUENCE</scope>
    <source>
        <strain evidence="1">SP2T</strain>
    </source>
</reference>
<accession>A0A8E6ETN3</accession>
<dbReference type="RefSeq" id="WP_213494056.1">
    <property type="nucleotide sequence ID" value="NZ_CP074694.1"/>
</dbReference>
<gene>
    <name evidence="1" type="ORF">KIH39_15055</name>
</gene>
<protein>
    <submittedName>
        <fullName evidence="1">Uncharacterized protein</fullName>
    </submittedName>
</protein>
<proteinExistence type="predicted"/>
<keyword evidence="2" id="KW-1185">Reference proteome</keyword>
<sequence>MVFLYPLVFALALPQPIQARAKESNLKLTNNRLTYGEFGATRTDSRYLPGDAFCFAFEIEGIKSDESGKVSFTMGMELTDSKGKEVFKQAPVDREEYLTLGGNRLPARAFVRLGMTQLPGTYTCKITIFDRATGDRKSIEQKFEVLSKNLGIINVLYSSDQEGAVSLAPVGVAGQTYWLQCSVVGFERNPLKKLPDLDIEMTAFEKGKQLLQKPIMIGINDKVGPTDEILPVQFLVPLSRPGDFTIELKVTDKVSKKVNKVTLPLKVLSATDR</sequence>
<evidence type="ECO:0000313" key="1">
    <source>
        <dbReference type="EMBL" id="QVL30172.1"/>
    </source>
</evidence>
<name>A0A8E6ETN3_9BACT</name>